<dbReference type="Proteomes" id="UP001176940">
    <property type="component" value="Unassembled WGS sequence"/>
</dbReference>
<reference evidence="16" key="1">
    <citation type="submission" date="2023-07" db="EMBL/GenBank/DDBJ databases">
        <authorList>
            <person name="Stuckert A."/>
        </authorList>
    </citation>
    <scope>NUCLEOTIDE SEQUENCE</scope>
</reference>
<dbReference type="EMBL" id="CAUEEQ010002180">
    <property type="protein sequence ID" value="CAJ0921946.1"/>
    <property type="molecule type" value="Genomic_DNA"/>
</dbReference>
<dbReference type="Gene3D" id="3.90.1480.20">
    <property type="entry name" value="Glycosyl transferase family 29"/>
    <property type="match status" value="1"/>
</dbReference>
<keyword evidence="3" id="KW-0328">Glycosyltransferase</keyword>
<accession>A0ABN9KSA7</accession>
<keyword evidence="8 15" id="KW-1133">Transmembrane helix</keyword>
<evidence type="ECO:0000313" key="16">
    <source>
        <dbReference type="EMBL" id="CAJ0921946.1"/>
    </source>
</evidence>
<evidence type="ECO:0000256" key="4">
    <source>
        <dbReference type="ARBA" id="ARBA00022679"/>
    </source>
</evidence>
<evidence type="ECO:0000256" key="5">
    <source>
        <dbReference type="ARBA" id="ARBA00022692"/>
    </source>
</evidence>
<evidence type="ECO:0000256" key="6">
    <source>
        <dbReference type="ARBA" id="ARBA00022968"/>
    </source>
</evidence>
<evidence type="ECO:0000256" key="1">
    <source>
        <dbReference type="ARBA" id="ARBA00004323"/>
    </source>
</evidence>
<gene>
    <name evidence="16" type="ORF">RIMI_LOCUS1650387</name>
</gene>
<comment type="subcellular location">
    <subcellularLocation>
        <location evidence="1">Golgi apparatus membrane</location>
        <topology evidence="1">Single-pass type II membrane protein</topology>
    </subcellularLocation>
</comment>
<evidence type="ECO:0008006" key="18">
    <source>
        <dbReference type="Google" id="ProtNLM"/>
    </source>
</evidence>
<evidence type="ECO:0000256" key="14">
    <source>
        <dbReference type="ARBA" id="ARBA00043744"/>
    </source>
</evidence>
<keyword evidence="17" id="KW-1185">Reference proteome</keyword>
<keyword evidence="10" id="KW-0443">Lipid metabolism</keyword>
<keyword evidence="5 15" id="KW-0812">Transmembrane</keyword>
<evidence type="ECO:0000256" key="8">
    <source>
        <dbReference type="ARBA" id="ARBA00022989"/>
    </source>
</evidence>
<dbReference type="PANTHER" id="PTHR45906:SF6">
    <property type="entry name" value="ALPHA-N-ACETYLGALACTOSAMINIDE ALPHA-2,6-SIALYLTRANSFERASE 6"/>
    <property type="match status" value="1"/>
</dbReference>
<dbReference type="InterPro" id="IPR038578">
    <property type="entry name" value="GT29-like_sf"/>
</dbReference>
<comment type="catalytic activity">
    <reaction evidence="14">
        <text>a ganglioside GM1b (d18:1(4E)) + CMP-N-acetyl-beta-neuraminate = a ganglioside GD1alpha (d18:1(4E)) + CMP + H(+)</text>
        <dbReference type="Rhea" id="RHEA:41968"/>
        <dbReference type="ChEBI" id="CHEBI:15378"/>
        <dbReference type="ChEBI" id="CHEBI:57812"/>
        <dbReference type="ChEBI" id="CHEBI:60377"/>
        <dbReference type="ChEBI" id="CHEBI:78568"/>
        <dbReference type="ChEBI" id="CHEBI:78569"/>
    </reaction>
    <physiologicalReaction direction="left-to-right" evidence="14">
        <dbReference type="Rhea" id="RHEA:41969"/>
    </physiologicalReaction>
</comment>
<evidence type="ECO:0000256" key="15">
    <source>
        <dbReference type="SAM" id="Phobius"/>
    </source>
</evidence>
<evidence type="ECO:0000256" key="2">
    <source>
        <dbReference type="ARBA" id="ARBA00006003"/>
    </source>
</evidence>
<evidence type="ECO:0000256" key="13">
    <source>
        <dbReference type="ARBA" id="ARBA00023180"/>
    </source>
</evidence>
<dbReference type="PANTHER" id="PTHR45906">
    <property type="entry name" value="ALPHA-N-ACETYL-NEURAMINYL-2,3-BETA-GALACTOSYL-1, 3-N-ACETYL-GALACTOSAMINIDE ALPHA-2,6-SIALYLTRANSFERASE-LIKE"/>
    <property type="match status" value="1"/>
</dbReference>
<comment type="caution">
    <text evidence="16">The sequence shown here is derived from an EMBL/GenBank/DDBJ whole genome shotgun (WGS) entry which is preliminary data.</text>
</comment>
<sequence>MQVGTYYVTVRKGKATDFLLDKGALELPSDWPDSAYPVIRHSGLWMLKSSVKARTAVLLLIFALVTFLIILSSNNYEEPFNYKDLKIKHHNPPNIRKWGLQDGYMPVSGNKTLHAKCNSCVLVTSSSHLLNTGLGPTIDQSECVIRMNDAPTTGYEKDVGNKTTFRVVAHSSVYRVLRRPQEFLSRAPGQTLLFWGPPVKMQQNSKANLYHIIQRASSAFPNVSAFVLSPRNMARFDELFRSETGRDSKQQHKMPYHYYEPKGSDECTTYIQNERGRRGNHHRFITEKLVFARWASVYNISFSHPEWFKDPDN</sequence>
<keyword evidence="4" id="KW-0808">Transferase</keyword>
<keyword evidence="13" id="KW-0325">Glycoprotein</keyword>
<keyword evidence="9" id="KW-0333">Golgi apparatus</keyword>
<dbReference type="InterPro" id="IPR001675">
    <property type="entry name" value="Glyco_trans_29"/>
</dbReference>
<evidence type="ECO:0000256" key="11">
    <source>
        <dbReference type="ARBA" id="ARBA00023136"/>
    </source>
</evidence>
<name>A0ABN9KSA7_9NEOB</name>
<keyword evidence="6" id="KW-0735">Signal-anchor</keyword>
<comment type="similarity">
    <text evidence="2">Belongs to the glycosyltransferase 29 family.</text>
</comment>
<dbReference type="Pfam" id="PF00777">
    <property type="entry name" value="Glyco_transf_29"/>
    <property type="match status" value="1"/>
</dbReference>
<evidence type="ECO:0000256" key="7">
    <source>
        <dbReference type="ARBA" id="ARBA00022981"/>
    </source>
</evidence>
<evidence type="ECO:0000256" key="9">
    <source>
        <dbReference type="ARBA" id="ARBA00023034"/>
    </source>
</evidence>
<evidence type="ECO:0000313" key="17">
    <source>
        <dbReference type="Proteomes" id="UP001176940"/>
    </source>
</evidence>
<evidence type="ECO:0000256" key="10">
    <source>
        <dbReference type="ARBA" id="ARBA00023098"/>
    </source>
</evidence>
<keyword evidence="7" id="KW-0730">Sialic acid</keyword>
<evidence type="ECO:0000256" key="12">
    <source>
        <dbReference type="ARBA" id="ARBA00023157"/>
    </source>
</evidence>
<proteinExistence type="inferred from homology"/>
<evidence type="ECO:0000256" key="3">
    <source>
        <dbReference type="ARBA" id="ARBA00022676"/>
    </source>
</evidence>
<organism evidence="16 17">
    <name type="scientific">Ranitomeya imitator</name>
    <name type="common">mimic poison frog</name>
    <dbReference type="NCBI Taxonomy" id="111125"/>
    <lineage>
        <taxon>Eukaryota</taxon>
        <taxon>Metazoa</taxon>
        <taxon>Chordata</taxon>
        <taxon>Craniata</taxon>
        <taxon>Vertebrata</taxon>
        <taxon>Euteleostomi</taxon>
        <taxon>Amphibia</taxon>
        <taxon>Batrachia</taxon>
        <taxon>Anura</taxon>
        <taxon>Neobatrachia</taxon>
        <taxon>Hyloidea</taxon>
        <taxon>Dendrobatidae</taxon>
        <taxon>Dendrobatinae</taxon>
        <taxon>Ranitomeya</taxon>
    </lineage>
</organism>
<feature type="transmembrane region" description="Helical" evidence="15">
    <location>
        <begin position="56"/>
        <end position="76"/>
    </location>
</feature>
<protein>
    <recommendedName>
        <fullName evidence="18">Alpha-N-acetylgalactosaminide alpha-2,6-sialyltransferase 6</fullName>
    </recommendedName>
</protein>
<keyword evidence="12" id="KW-1015">Disulfide bond</keyword>
<keyword evidence="11 15" id="KW-0472">Membrane</keyword>